<accession>X1JJE5</accession>
<protein>
    <submittedName>
        <fullName evidence="1">Uncharacterized protein</fullName>
    </submittedName>
</protein>
<name>X1JJE5_9ZZZZ</name>
<sequence length="52" mass="5840">MGQNVIQSTAHLNPIVISSITSRSINHELKPFIKSWIKLTTYKNPQPGFSES</sequence>
<reference evidence="1" key="1">
    <citation type="journal article" date="2014" name="Front. Microbiol.">
        <title>High frequency of phylogenetically diverse reductive dehalogenase-homologous genes in deep subseafloor sedimentary metagenomes.</title>
        <authorList>
            <person name="Kawai M."/>
            <person name="Futagami T."/>
            <person name="Toyoda A."/>
            <person name="Takaki Y."/>
            <person name="Nishi S."/>
            <person name="Hori S."/>
            <person name="Arai W."/>
            <person name="Tsubouchi T."/>
            <person name="Morono Y."/>
            <person name="Uchiyama I."/>
            <person name="Ito T."/>
            <person name="Fujiyama A."/>
            <person name="Inagaki F."/>
            <person name="Takami H."/>
        </authorList>
    </citation>
    <scope>NUCLEOTIDE SEQUENCE</scope>
    <source>
        <strain evidence="1">Expedition CK06-06</strain>
    </source>
</reference>
<proteinExistence type="predicted"/>
<dbReference type="AlphaFoldDB" id="X1JJE5"/>
<dbReference type="EMBL" id="BARU01040802">
    <property type="protein sequence ID" value="GAH81590.1"/>
    <property type="molecule type" value="Genomic_DNA"/>
</dbReference>
<comment type="caution">
    <text evidence="1">The sequence shown here is derived from an EMBL/GenBank/DDBJ whole genome shotgun (WGS) entry which is preliminary data.</text>
</comment>
<gene>
    <name evidence="1" type="ORF">S03H2_63029</name>
</gene>
<organism evidence="1">
    <name type="scientific">marine sediment metagenome</name>
    <dbReference type="NCBI Taxonomy" id="412755"/>
    <lineage>
        <taxon>unclassified sequences</taxon>
        <taxon>metagenomes</taxon>
        <taxon>ecological metagenomes</taxon>
    </lineage>
</organism>
<evidence type="ECO:0000313" key="1">
    <source>
        <dbReference type="EMBL" id="GAH81590.1"/>
    </source>
</evidence>